<name>A0A8I0MYD5_9GAMM</name>
<dbReference type="SUPFAM" id="SSF56563">
    <property type="entry name" value="Major capsid protein gp5"/>
    <property type="match status" value="1"/>
</dbReference>
<protein>
    <recommendedName>
        <fullName evidence="3">Phage capsid-like C-terminal domain-containing protein</fullName>
    </recommendedName>
</protein>
<dbReference type="InterPro" id="IPR054612">
    <property type="entry name" value="Phage_capsid-like_C"/>
</dbReference>
<proteinExistence type="predicted"/>
<dbReference type="NCBIfam" id="TIGR01554">
    <property type="entry name" value="major_cap_HK97"/>
    <property type="match status" value="1"/>
</dbReference>
<sequence length="435" mass="47014">MFKLSDLRAAHNIKVERVKILASKLESEGKLSDDERSEFTNLQGEISELKEKINNISYAEQLAAEQATPVTQESSGGSLAIHVKKELKEYPGAKIARFGMAIAAGKGDLSLAENFAAKEIGDKDVALAVSTAEGSGGALVPETLSDDFIELLRPKTVVRALGAQTVPLVNGNLTIPRHTGGAVSGYKGENESRNAESQSTDDVKLSAKTQMTIVPISNELIGYAGYNVERIFLNDMLTATATRQDKAFLRDDGTNNTPTGLRPAAQAAGRTVKFTGDMSNASQVGYIVDKYLDSLILELENSDSAMVSCGWAFSPRTAMFLYGLRDGNGNKLYPEMSQGMLKNYPFKKTTNIPNNLVNGSITDLSEIYFADFNDVIIGETNAMTIDFSREATYKDASGNLVSAYSNNQSVLRVVTGNDIGFRHNEGIIVGTDIKF</sequence>
<feature type="domain" description="Phage capsid-like C-terminal" evidence="3">
    <location>
        <begin position="136"/>
        <end position="431"/>
    </location>
</feature>
<comment type="caution">
    <text evidence="4">The sequence shown here is derived from an EMBL/GenBank/DDBJ whole genome shotgun (WGS) entry which is preliminary data.</text>
</comment>
<gene>
    <name evidence="4" type="ORF">PPEP_a4563</name>
</gene>
<dbReference type="Proteomes" id="UP000660708">
    <property type="component" value="Unassembled WGS sequence"/>
</dbReference>
<reference evidence="4 5" key="1">
    <citation type="submission" date="2015-06" db="EMBL/GenBank/DDBJ databases">
        <title>Genome sequence of Pseudoalteromonas peptidolytica.</title>
        <authorList>
            <person name="Xie B.-B."/>
            <person name="Rong J.-C."/>
            <person name="Qin Q.-L."/>
            <person name="Zhang Y.-Z."/>
        </authorList>
    </citation>
    <scope>NUCLEOTIDE SEQUENCE [LARGE SCALE GENOMIC DNA]</scope>
    <source>
        <strain evidence="4 5">F12-50-A1</strain>
    </source>
</reference>
<accession>A0A8I0MYD5</accession>
<dbReference type="AlphaFoldDB" id="A0A8I0MYD5"/>
<evidence type="ECO:0000256" key="1">
    <source>
        <dbReference type="ARBA" id="ARBA00004328"/>
    </source>
</evidence>
<organism evidence="4 5">
    <name type="scientific">Pseudoalteromonas peptidolytica F12-50-A1</name>
    <dbReference type="NCBI Taxonomy" id="1315280"/>
    <lineage>
        <taxon>Bacteria</taxon>
        <taxon>Pseudomonadati</taxon>
        <taxon>Pseudomonadota</taxon>
        <taxon>Gammaproteobacteria</taxon>
        <taxon>Alteromonadales</taxon>
        <taxon>Pseudoalteromonadaceae</taxon>
        <taxon>Pseudoalteromonas</taxon>
    </lineage>
</organism>
<comment type="subcellular location">
    <subcellularLocation>
        <location evidence="1">Virion</location>
    </subcellularLocation>
</comment>
<evidence type="ECO:0000256" key="2">
    <source>
        <dbReference type="SAM" id="MobiDB-lite"/>
    </source>
</evidence>
<evidence type="ECO:0000259" key="3">
    <source>
        <dbReference type="Pfam" id="PF05065"/>
    </source>
</evidence>
<dbReference type="InterPro" id="IPR024455">
    <property type="entry name" value="Phage_capsid"/>
</dbReference>
<feature type="region of interest" description="Disordered" evidence="2">
    <location>
        <begin position="179"/>
        <end position="202"/>
    </location>
</feature>
<dbReference type="EMBL" id="AQHF01000032">
    <property type="protein sequence ID" value="MBE0348279.1"/>
    <property type="molecule type" value="Genomic_DNA"/>
</dbReference>
<evidence type="ECO:0000313" key="5">
    <source>
        <dbReference type="Proteomes" id="UP000660708"/>
    </source>
</evidence>
<evidence type="ECO:0000313" key="4">
    <source>
        <dbReference type="EMBL" id="MBE0348279.1"/>
    </source>
</evidence>
<dbReference type="RefSeq" id="WP_147389462.1">
    <property type="nucleotide sequence ID" value="NZ_AQHF01000032.1"/>
</dbReference>
<keyword evidence="5" id="KW-1185">Reference proteome</keyword>
<dbReference type="Pfam" id="PF05065">
    <property type="entry name" value="Phage_capsid"/>
    <property type="match status" value="1"/>
</dbReference>